<dbReference type="EMBL" id="UYRU01081224">
    <property type="protein sequence ID" value="VDN31715.1"/>
    <property type="molecule type" value="Genomic_DNA"/>
</dbReference>
<evidence type="ECO:0000259" key="1">
    <source>
        <dbReference type="Pfam" id="PF03372"/>
    </source>
</evidence>
<dbReference type="InterPro" id="IPR036691">
    <property type="entry name" value="Endo/exonu/phosph_ase_sf"/>
</dbReference>
<dbReference type="GO" id="GO:0003824">
    <property type="term" value="F:catalytic activity"/>
    <property type="evidence" value="ECO:0007669"/>
    <property type="project" value="InterPro"/>
</dbReference>
<dbReference type="OrthoDB" id="6231910at2759"/>
<dbReference type="PANTHER" id="PTHR33395">
    <property type="entry name" value="TRANSCRIPTASE, PUTATIVE-RELATED-RELATED"/>
    <property type="match status" value="1"/>
</dbReference>
<evidence type="ECO:0000313" key="2">
    <source>
        <dbReference type="EMBL" id="VDN31715.1"/>
    </source>
</evidence>
<dbReference type="InterPro" id="IPR005135">
    <property type="entry name" value="Endo/exonuclease/phosphatase"/>
</dbReference>
<reference evidence="2 3" key="1">
    <citation type="submission" date="2018-11" db="EMBL/GenBank/DDBJ databases">
        <authorList>
            <consortium name="Pathogen Informatics"/>
        </authorList>
    </citation>
    <scope>NUCLEOTIDE SEQUENCE [LARGE SCALE GENOMIC DNA]</scope>
</reference>
<sequence>MQQLSSEKEQSFYSLSTVINMRFGYREGYRTKVEEYCWLRIFLKNNYSLLVGCVYHPPNASVNYDLGLSRAFHAAANLNLKYCLIEDDFNLLDMKWFPPSGPSKFENILEAAGAGSRFSHQRIKHNGRDRVDGQGGGVAMHVKSELSVGGRTERITYGMEAIWLPIKAVGSQPLEAVTVYRPPRTDTDAECLLQCVREIGSRPDVLIMGDFNAGELF</sequence>
<evidence type="ECO:0000313" key="3">
    <source>
        <dbReference type="Proteomes" id="UP000281553"/>
    </source>
</evidence>
<dbReference type="GO" id="GO:0031012">
    <property type="term" value="C:extracellular matrix"/>
    <property type="evidence" value="ECO:0007669"/>
    <property type="project" value="TreeGrafter"/>
</dbReference>
<dbReference type="AlphaFoldDB" id="A0A3P7MPV0"/>
<accession>A0A3P7MPV0</accession>
<name>A0A3P7MPV0_DIBLA</name>
<dbReference type="Proteomes" id="UP000281553">
    <property type="component" value="Unassembled WGS sequence"/>
</dbReference>
<feature type="domain" description="Endonuclease/exonuclease/phosphatase" evidence="1">
    <location>
        <begin position="120"/>
        <end position="213"/>
    </location>
</feature>
<keyword evidence="3" id="KW-1185">Reference proteome</keyword>
<gene>
    <name evidence="2" type="ORF">DILT_LOCUS15814</name>
</gene>
<protein>
    <recommendedName>
        <fullName evidence="1">Endonuclease/exonuclease/phosphatase domain-containing protein</fullName>
    </recommendedName>
</protein>
<dbReference type="Gene3D" id="3.60.10.10">
    <property type="entry name" value="Endonuclease/exonuclease/phosphatase"/>
    <property type="match status" value="1"/>
</dbReference>
<dbReference type="SUPFAM" id="SSF56219">
    <property type="entry name" value="DNase I-like"/>
    <property type="match status" value="1"/>
</dbReference>
<dbReference type="Pfam" id="PF03372">
    <property type="entry name" value="Exo_endo_phos"/>
    <property type="match status" value="1"/>
</dbReference>
<dbReference type="GO" id="GO:0061343">
    <property type="term" value="P:cell adhesion involved in heart morphogenesis"/>
    <property type="evidence" value="ECO:0007669"/>
    <property type="project" value="TreeGrafter"/>
</dbReference>
<proteinExistence type="predicted"/>
<dbReference type="GO" id="GO:0007508">
    <property type="term" value="P:larval heart development"/>
    <property type="evidence" value="ECO:0007669"/>
    <property type="project" value="TreeGrafter"/>
</dbReference>
<dbReference type="PANTHER" id="PTHR33395:SF22">
    <property type="entry name" value="REVERSE TRANSCRIPTASE DOMAIN-CONTAINING PROTEIN"/>
    <property type="match status" value="1"/>
</dbReference>
<organism evidence="2 3">
    <name type="scientific">Dibothriocephalus latus</name>
    <name type="common">Fish tapeworm</name>
    <name type="synonym">Diphyllobothrium latum</name>
    <dbReference type="NCBI Taxonomy" id="60516"/>
    <lineage>
        <taxon>Eukaryota</taxon>
        <taxon>Metazoa</taxon>
        <taxon>Spiralia</taxon>
        <taxon>Lophotrochozoa</taxon>
        <taxon>Platyhelminthes</taxon>
        <taxon>Cestoda</taxon>
        <taxon>Eucestoda</taxon>
        <taxon>Diphyllobothriidea</taxon>
        <taxon>Diphyllobothriidae</taxon>
        <taxon>Dibothriocephalus</taxon>
    </lineage>
</organism>